<dbReference type="Proteomes" id="UP001597045">
    <property type="component" value="Unassembled WGS sequence"/>
</dbReference>
<evidence type="ECO:0000313" key="1">
    <source>
        <dbReference type="EMBL" id="MFD1051901.1"/>
    </source>
</evidence>
<accession>A0ABW3MMQ4</accession>
<dbReference type="EMBL" id="JBHTIS010003962">
    <property type="protein sequence ID" value="MFD1051901.1"/>
    <property type="molecule type" value="Genomic_DNA"/>
</dbReference>
<organism evidence="1 2">
    <name type="scientific">Kibdelosporangium lantanae</name>
    <dbReference type="NCBI Taxonomy" id="1497396"/>
    <lineage>
        <taxon>Bacteria</taxon>
        <taxon>Bacillati</taxon>
        <taxon>Actinomycetota</taxon>
        <taxon>Actinomycetes</taxon>
        <taxon>Pseudonocardiales</taxon>
        <taxon>Pseudonocardiaceae</taxon>
        <taxon>Kibdelosporangium</taxon>
    </lineage>
</organism>
<feature type="non-terminal residue" evidence="1">
    <location>
        <position position="1"/>
    </location>
</feature>
<keyword evidence="2" id="KW-1185">Reference proteome</keyword>
<protein>
    <submittedName>
        <fullName evidence="1">Uncharacterized protein</fullName>
    </submittedName>
</protein>
<comment type="caution">
    <text evidence="1">The sequence shown here is derived from an EMBL/GenBank/DDBJ whole genome shotgun (WGS) entry which is preliminary data.</text>
</comment>
<evidence type="ECO:0000313" key="2">
    <source>
        <dbReference type="Proteomes" id="UP001597045"/>
    </source>
</evidence>
<sequence length="132" mass="14495">RGAGLWDDPSGVFPGVVVEDDLPSWYLTERVIECLILAADSVGESPIRSPLLLEEATHLLGEADQLFSKEQLEASQHENSAIQQTMHGIQVKLSRARQVLQERPGTSQALVLEALRDLDQLAVARQDAVRSV</sequence>
<proteinExistence type="predicted"/>
<gene>
    <name evidence="1" type="ORF">ACFQ1S_43245</name>
</gene>
<name>A0ABW3MMQ4_9PSEU</name>
<reference evidence="2" key="1">
    <citation type="journal article" date="2019" name="Int. J. Syst. Evol. Microbiol.">
        <title>The Global Catalogue of Microorganisms (GCM) 10K type strain sequencing project: providing services to taxonomists for standard genome sequencing and annotation.</title>
        <authorList>
            <consortium name="The Broad Institute Genomics Platform"/>
            <consortium name="The Broad Institute Genome Sequencing Center for Infectious Disease"/>
            <person name="Wu L."/>
            <person name="Ma J."/>
        </authorList>
    </citation>
    <scope>NUCLEOTIDE SEQUENCE [LARGE SCALE GENOMIC DNA]</scope>
    <source>
        <strain evidence="2">JCM 31486</strain>
    </source>
</reference>